<feature type="compositionally biased region" description="Low complexity" evidence="9">
    <location>
        <begin position="183"/>
        <end position="195"/>
    </location>
</feature>
<sequence length="209" mass="23297">MFESARGVVNRRSGVTNAGSSTAAVSGGDGAFYGRESFNPWLILFHIVLLQFCFYISYSILLFTLNRMGGIQSSVVEQMFQPVLLTFSTIPGWFTICSFVLCSIGPYLTALVFFIRRAKKCLDYTVTLYIIHFVACTSYSGRIPTHWAWWFVIILTATIVSLSAEFLCLRLFDMREISLNTTQNNSKESSTSNSNAAKPTQASAPDENV</sequence>
<comment type="subcellular location">
    <subcellularLocation>
        <location evidence="1">Golgi apparatus membrane</location>
        <topology evidence="1">Multi-pass membrane protein</topology>
    </subcellularLocation>
</comment>
<evidence type="ECO:0000256" key="6">
    <source>
        <dbReference type="ARBA" id="ARBA00022989"/>
    </source>
</evidence>
<dbReference type="AlphaFoldDB" id="A0A7S0ZK56"/>
<dbReference type="Pfam" id="PF09801">
    <property type="entry name" value="SYS1"/>
    <property type="match status" value="1"/>
</dbReference>
<proteinExistence type="inferred from homology"/>
<protein>
    <recommendedName>
        <fullName evidence="12">Protein SYS1 homolog</fullName>
    </recommendedName>
</protein>
<dbReference type="GO" id="GO:0005802">
    <property type="term" value="C:trans-Golgi network"/>
    <property type="evidence" value="ECO:0007669"/>
    <property type="project" value="TreeGrafter"/>
</dbReference>
<organism evidence="11">
    <name type="scientific">Timspurckia oligopyrenoides</name>
    <dbReference type="NCBI Taxonomy" id="708627"/>
    <lineage>
        <taxon>Eukaryota</taxon>
        <taxon>Rhodophyta</taxon>
        <taxon>Bangiophyceae</taxon>
        <taxon>Porphyridiales</taxon>
        <taxon>Porphyridiaceae</taxon>
        <taxon>Timspurckia</taxon>
    </lineage>
</organism>
<dbReference type="GO" id="GO:0034067">
    <property type="term" value="P:protein localization to Golgi apparatus"/>
    <property type="evidence" value="ECO:0007669"/>
    <property type="project" value="TreeGrafter"/>
</dbReference>
<reference evidence="11" key="1">
    <citation type="submission" date="2021-01" db="EMBL/GenBank/DDBJ databases">
        <authorList>
            <person name="Corre E."/>
            <person name="Pelletier E."/>
            <person name="Niang G."/>
            <person name="Scheremetjew M."/>
            <person name="Finn R."/>
            <person name="Kale V."/>
            <person name="Holt S."/>
            <person name="Cochrane G."/>
            <person name="Meng A."/>
            <person name="Brown T."/>
            <person name="Cohen L."/>
        </authorList>
    </citation>
    <scope>NUCLEOTIDE SEQUENCE</scope>
    <source>
        <strain evidence="11">CCMP3278</strain>
    </source>
</reference>
<feature type="transmembrane region" description="Helical" evidence="10">
    <location>
        <begin position="83"/>
        <end position="114"/>
    </location>
</feature>
<evidence type="ECO:0008006" key="12">
    <source>
        <dbReference type="Google" id="ProtNLM"/>
    </source>
</evidence>
<evidence type="ECO:0000256" key="8">
    <source>
        <dbReference type="ARBA" id="ARBA00023136"/>
    </source>
</evidence>
<evidence type="ECO:0000256" key="10">
    <source>
        <dbReference type="SAM" id="Phobius"/>
    </source>
</evidence>
<gene>
    <name evidence="11" type="ORF">TOLI1172_LOCUS8830</name>
</gene>
<keyword evidence="6 10" id="KW-1133">Transmembrane helix</keyword>
<dbReference type="PANTHER" id="PTHR12952:SF0">
    <property type="entry name" value="PROTEIN SYS1 HOMOLOG"/>
    <property type="match status" value="1"/>
</dbReference>
<keyword evidence="3" id="KW-0813">Transport</keyword>
<comment type="similarity">
    <text evidence="2">Belongs to the SYS1 family.</text>
</comment>
<keyword evidence="8 10" id="KW-0472">Membrane</keyword>
<evidence type="ECO:0000256" key="1">
    <source>
        <dbReference type="ARBA" id="ARBA00004653"/>
    </source>
</evidence>
<dbReference type="InterPro" id="IPR019185">
    <property type="entry name" value="Integral_membrane_SYS1-rel"/>
</dbReference>
<evidence type="ECO:0000313" key="11">
    <source>
        <dbReference type="EMBL" id="CAD8824431.1"/>
    </source>
</evidence>
<dbReference type="GO" id="GO:0000139">
    <property type="term" value="C:Golgi membrane"/>
    <property type="evidence" value="ECO:0007669"/>
    <property type="project" value="UniProtKB-SubCell"/>
</dbReference>
<keyword evidence="5" id="KW-0653">Protein transport</keyword>
<dbReference type="GO" id="GO:0005829">
    <property type="term" value="C:cytosol"/>
    <property type="evidence" value="ECO:0007669"/>
    <property type="project" value="GOC"/>
</dbReference>
<evidence type="ECO:0000256" key="3">
    <source>
        <dbReference type="ARBA" id="ARBA00022448"/>
    </source>
</evidence>
<name>A0A7S0ZK56_9RHOD</name>
<keyword evidence="4 10" id="KW-0812">Transmembrane</keyword>
<dbReference type="GO" id="GO:0043001">
    <property type="term" value="P:Golgi to plasma membrane protein transport"/>
    <property type="evidence" value="ECO:0007669"/>
    <property type="project" value="TreeGrafter"/>
</dbReference>
<feature type="transmembrane region" description="Helical" evidence="10">
    <location>
        <begin position="147"/>
        <end position="169"/>
    </location>
</feature>
<dbReference type="EMBL" id="HBFP01012183">
    <property type="protein sequence ID" value="CAD8824431.1"/>
    <property type="molecule type" value="Transcribed_RNA"/>
</dbReference>
<dbReference type="PANTHER" id="PTHR12952">
    <property type="entry name" value="SYS1"/>
    <property type="match status" value="1"/>
</dbReference>
<feature type="region of interest" description="Disordered" evidence="9">
    <location>
        <begin position="183"/>
        <end position="209"/>
    </location>
</feature>
<feature type="transmembrane region" description="Helical" evidence="10">
    <location>
        <begin position="41"/>
        <end position="63"/>
    </location>
</feature>
<feature type="transmembrane region" description="Helical" evidence="10">
    <location>
        <begin position="121"/>
        <end position="141"/>
    </location>
</feature>
<evidence type="ECO:0000256" key="4">
    <source>
        <dbReference type="ARBA" id="ARBA00022692"/>
    </source>
</evidence>
<evidence type="ECO:0000256" key="2">
    <source>
        <dbReference type="ARBA" id="ARBA00008160"/>
    </source>
</evidence>
<accession>A0A7S0ZK56</accession>
<evidence type="ECO:0000256" key="7">
    <source>
        <dbReference type="ARBA" id="ARBA00023034"/>
    </source>
</evidence>
<keyword evidence="7" id="KW-0333">Golgi apparatus</keyword>
<dbReference type="GO" id="GO:0006895">
    <property type="term" value="P:Golgi to endosome transport"/>
    <property type="evidence" value="ECO:0007669"/>
    <property type="project" value="TreeGrafter"/>
</dbReference>
<evidence type="ECO:0000256" key="9">
    <source>
        <dbReference type="SAM" id="MobiDB-lite"/>
    </source>
</evidence>
<evidence type="ECO:0000256" key="5">
    <source>
        <dbReference type="ARBA" id="ARBA00022927"/>
    </source>
</evidence>